<keyword evidence="4" id="KW-1185">Reference proteome</keyword>
<keyword evidence="1" id="KW-0472">Membrane</keyword>
<dbReference type="SUPFAM" id="SSF53448">
    <property type="entry name" value="Nucleotide-diphospho-sugar transferases"/>
    <property type="match status" value="1"/>
</dbReference>
<dbReference type="EMBL" id="JBDPZN010000003">
    <property type="protein sequence ID" value="MEO3682798.1"/>
    <property type="molecule type" value="Genomic_DNA"/>
</dbReference>
<sequence length="262" mass="30496">MNVLTVAISTVKQERERVINNINSLSPSSKKLLNFLVISQFEDEYECTKINNISVIKLTGKGLSKSRNAAVEAVQTDWIWFQDDDFSFNESELDFLVESLLTKEMDIGLIRVGSLENRSSYYKKYISYSKFMRLLSLKVSSIEIIAKVNFLKEKKIKFDNNLGLGTDLPCCEENKFMLDCFDRGARIFFLKKVLCYHTTLAENRRIDYVKNLQAKGYFLKSFPIYIGLILMLKWSLSIKSDFGFFKNFQLIFKGFSLERRSR</sequence>
<keyword evidence="3" id="KW-0328">Glycosyltransferase</keyword>
<feature type="transmembrane region" description="Helical" evidence="1">
    <location>
        <begin position="217"/>
        <end position="236"/>
    </location>
</feature>
<dbReference type="EC" id="2.4.-.-" evidence="3"/>
<gene>
    <name evidence="3" type="ORF">ABHN84_10925</name>
</gene>
<evidence type="ECO:0000259" key="2">
    <source>
        <dbReference type="Pfam" id="PF00535"/>
    </source>
</evidence>
<protein>
    <submittedName>
        <fullName evidence="3">Glycosyltransferase</fullName>
        <ecNumber evidence="3">2.4.-.-</ecNumber>
    </submittedName>
</protein>
<dbReference type="CDD" id="cd00761">
    <property type="entry name" value="Glyco_tranf_GTA_type"/>
    <property type="match status" value="1"/>
</dbReference>
<feature type="domain" description="Glycosyltransferase 2-like" evidence="2">
    <location>
        <begin position="49"/>
        <end position="123"/>
    </location>
</feature>
<keyword evidence="1" id="KW-1133">Transmembrane helix</keyword>
<evidence type="ECO:0000256" key="1">
    <source>
        <dbReference type="SAM" id="Phobius"/>
    </source>
</evidence>
<dbReference type="InterPro" id="IPR029044">
    <property type="entry name" value="Nucleotide-diphossugar_trans"/>
</dbReference>
<proteinExistence type="predicted"/>
<dbReference type="RefSeq" id="WP_347690222.1">
    <property type="nucleotide sequence ID" value="NZ_JBDPZN010000003.1"/>
</dbReference>
<accession>A0ABV0FT57</accession>
<dbReference type="Pfam" id="PF00535">
    <property type="entry name" value="Glycos_transf_2"/>
    <property type="match status" value="1"/>
</dbReference>
<keyword evidence="3" id="KW-0808">Transferase</keyword>
<evidence type="ECO:0000313" key="4">
    <source>
        <dbReference type="Proteomes" id="UP001477278"/>
    </source>
</evidence>
<evidence type="ECO:0000313" key="3">
    <source>
        <dbReference type="EMBL" id="MEO3682798.1"/>
    </source>
</evidence>
<comment type="caution">
    <text evidence="3">The sequence shown here is derived from an EMBL/GenBank/DDBJ whole genome shotgun (WGS) entry which is preliminary data.</text>
</comment>
<reference evidence="3 4" key="1">
    <citation type="submission" date="2024-05" db="EMBL/GenBank/DDBJ databases">
        <title>Genome sequencing of Marine Estuary Bacteria, Shewanella vesiculosa and S. baltica, and Pseudomonas syringae.</title>
        <authorList>
            <person name="Gurung A."/>
            <person name="Maclea K.S."/>
        </authorList>
    </citation>
    <scope>NUCLEOTIDE SEQUENCE [LARGE SCALE GENOMIC DNA]</scope>
    <source>
        <strain evidence="3 4">1A</strain>
    </source>
</reference>
<dbReference type="GO" id="GO:0016757">
    <property type="term" value="F:glycosyltransferase activity"/>
    <property type="evidence" value="ECO:0007669"/>
    <property type="project" value="UniProtKB-KW"/>
</dbReference>
<dbReference type="Proteomes" id="UP001477278">
    <property type="component" value="Unassembled WGS sequence"/>
</dbReference>
<keyword evidence="1" id="KW-0812">Transmembrane</keyword>
<name>A0ABV0FT57_9GAMM</name>
<dbReference type="InterPro" id="IPR001173">
    <property type="entry name" value="Glyco_trans_2-like"/>
</dbReference>
<dbReference type="Gene3D" id="3.90.550.10">
    <property type="entry name" value="Spore Coat Polysaccharide Biosynthesis Protein SpsA, Chain A"/>
    <property type="match status" value="1"/>
</dbReference>
<organism evidence="3 4">
    <name type="scientific">Shewanella vesiculosa</name>
    <dbReference type="NCBI Taxonomy" id="518738"/>
    <lineage>
        <taxon>Bacteria</taxon>
        <taxon>Pseudomonadati</taxon>
        <taxon>Pseudomonadota</taxon>
        <taxon>Gammaproteobacteria</taxon>
        <taxon>Alteromonadales</taxon>
        <taxon>Shewanellaceae</taxon>
        <taxon>Shewanella</taxon>
    </lineage>
</organism>